<reference evidence="2" key="1">
    <citation type="submission" date="2020-03" db="EMBL/GenBank/DDBJ databases">
        <title>A mixture of massive structural variations and highly conserved coding sequences in Ustilaginoidea virens genome.</title>
        <authorList>
            <person name="Zhang K."/>
            <person name="Zhao Z."/>
            <person name="Zhang Z."/>
            <person name="Li Y."/>
            <person name="Hsiang T."/>
            <person name="Sun W."/>
        </authorList>
    </citation>
    <scope>NUCLEOTIDE SEQUENCE</scope>
    <source>
        <strain evidence="2">UV-8b</strain>
    </source>
</reference>
<dbReference type="GeneID" id="66068294"/>
<dbReference type="KEGG" id="uvi:66068294"/>
<gene>
    <name evidence="2" type="ORF">UV8b_07517</name>
</gene>
<dbReference type="AlphaFoldDB" id="A0A8E5HXD9"/>
<feature type="region of interest" description="Disordered" evidence="1">
    <location>
        <begin position="1"/>
        <end position="22"/>
    </location>
</feature>
<evidence type="ECO:0000313" key="3">
    <source>
        <dbReference type="Proteomes" id="UP000027002"/>
    </source>
</evidence>
<keyword evidence="3" id="KW-1185">Reference proteome</keyword>
<dbReference type="Proteomes" id="UP000027002">
    <property type="component" value="Chromosome 6"/>
</dbReference>
<proteinExistence type="predicted"/>
<evidence type="ECO:0000313" key="2">
    <source>
        <dbReference type="EMBL" id="QUC23276.1"/>
    </source>
</evidence>
<name>A0A8E5HXD9_USTVR</name>
<dbReference type="EMBL" id="CP072758">
    <property type="protein sequence ID" value="QUC23276.1"/>
    <property type="molecule type" value="Genomic_DNA"/>
</dbReference>
<organism evidence="2 3">
    <name type="scientific">Ustilaginoidea virens</name>
    <name type="common">Rice false smut fungus</name>
    <name type="synonym">Villosiclava virens</name>
    <dbReference type="NCBI Taxonomy" id="1159556"/>
    <lineage>
        <taxon>Eukaryota</taxon>
        <taxon>Fungi</taxon>
        <taxon>Dikarya</taxon>
        <taxon>Ascomycota</taxon>
        <taxon>Pezizomycotina</taxon>
        <taxon>Sordariomycetes</taxon>
        <taxon>Hypocreomycetidae</taxon>
        <taxon>Hypocreales</taxon>
        <taxon>Clavicipitaceae</taxon>
        <taxon>Ustilaginoidea</taxon>
    </lineage>
</organism>
<evidence type="ECO:0000256" key="1">
    <source>
        <dbReference type="SAM" id="MobiDB-lite"/>
    </source>
</evidence>
<dbReference type="RefSeq" id="XP_043000949.1">
    <property type="nucleotide sequence ID" value="XM_043145014.1"/>
</dbReference>
<sequence>MPAELSGPSLSNHESSVERRQTAQCLLDPSGASLVKEHFVSAGSWLLRTELSGHDLRSTPFDNTSKSYSIRRFSRFEQVGTRNIIHPALTCSLAPILCELVCLITCSSHAALTWVVV</sequence>
<accession>A0A8E5HXD9</accession>
<protein>
    <submittedName>
        <fullName evidence="2">Uncharacterized protein</fullName>
    </submittedName>
</protein>